<evidence type="ECO:0000256" key="4">
    <source>
        <dbReference type="ARBA" id="ARBA00022729"/>
    </source>
</evidence>
<dbReference type="PRINTS" id="PR00134">
    <property type="entry name" value="GLHYDRLASE10"/>
</dbReference>
<evidence type="ECO:0000256" key="9">
    <source>
        <dbReference type="PROSITE-ProRule" id="PRU10061"/>
    </source>
</evidence>
<dbReference type="Pfam" id="PF00331">
    <property type="entry name" value="Glyco_hydro_10"/>
    <property type="match status" value="1"/>
</dbReference>
<dbReference type="Gene3D" id="2.60.40.290">
    <property type="match status" value="1"/>
</dbReference>
<proteinExistence type="inferred from homology"/>
<evidence type="ECO:0000256" key="10">
    <source>
        <dbReference type="RuleBase" id="RU361174"/>
    </source>
</evidence>
<organism evidence="14 15">
    <name type="scientific">Microbispora bryophytorum</name>
    <dbReference type="NCBI Taxonomy" id="1460882"/>
    <lineage>
        <taxon>Bacteria</taxon>
        <taxon>Bacillati</taxon>
        <taxon>Actinomycetota</taxon>
        <taxon>Actinomycetes</taxon>
        <taxon>Streptosporangiales</taxon>
        <taxon>Streptosporangiaceae</taxon>
        <taxon>Microbispora</taxon>
    </lineage>
</organism>
<evidence type="ECO:0000313" key="15">
    <source>
        <dbReference type="Proteomes" id="UP000653480"/>
    </source>
</evidence>
<keyword evidence="8 10" id="KW-0624">Polysaccharide degradation</keyword>
<dbReference type="Pfam" id="PF00553">
    <property type="entry name" value="CBM_2"/>
    <property type="match status" value="1"/>
</dbReference>
<feature type="region of interest" description="Disordered" evidence="11">
    <location>
        <begin position="343"/>
        <end position="385"/>
    </location>
</feature>
<sequence length="474" mass="50055">MDTNATPSDRLRRPRRGRVLLAGALGVLSAVTAVAVSVPADAAASTLGAAAAQSGRYFGTAISSSRLGDSNYTTIANREFNMVTAENEMKIDATEPNQGQFNFNNADRIYNWAVQNGKQVRGHTLAWHSQQPGWMQSLSGSALRQAMINHINGVMAHYKGKIPYWDVVNEAFDDSNGGRRDSNLQRTGNDWIEVAFRTARAADPAAKLCYNDYNIDNWTWAKTQGVYNMVKDFKSRGVPIDCVGLQGHFNSGSAYNSNYRTTLQSFAALGVDVAITELDVEGASSTTYANIVNDCLAVARCVGITVWGVRDSDSWRSSQTPLLFDGNGNKKAAYTSVLNALNNAAPNTSPSPTPPVSPSPSPSPTPPVSPSPGTSPQPGGCSATMRTVSSWPGGFQSEVTVTAGSSAVNGWTLNWTWSGGQTFSSVWNGTQSVSGSSVTVRNAPYNGSIAAGSSTTVGFTANGSAATPSVTCSS</sequence>
<feature type="domain" description="CBM2" evidence="12">
    <location>
        <begin position="374"/>
        <end position="474"/>
    </location>
</feature>
<dbReference type="RefSeq" id="WP_189105031.1">
    <property type="nucleotide sequence ID" value="NZ_BMMN01000012.1"/>
</dbReference>
<gene>
    <name evidence="14" type="ORF">GCM10011574_53810</name>
</gene>
<reference evidence="14" key="2">
    <citation type="submission" date="2020-09" db="EMBL/GenBank/DDBJ databases">
        <authorList>
            <person name="Sun Q."/>
            <person name="Zhou Y."/>
        </authorList>
    </citation>
    <scope>NUCLEOTIDE SEQUENCE</scope>
    <source>
        <strain evidence="14">CGMCC 4.7138</strain>
    </source>
</reference>
<accession>A0A8H9LC99</accession>
<keyword evidence="4" id="KW-0732">Signal</keyword>
<dbReference type="GO" id="GO:0045493">
    <property type="term" value="P:xylan catabolic process"/>
    <property type="evidence" value="ECO:0007669"/>
    <property type="project" value="UniProtKB-KW"/>
</dbReference>
<dbReference type="InterPro" id="IPR012291">
    <property type="entry name" value="CBM2_carb-bd_dom_sf"/>
</dbReference>
<dbReference type="PROSITE" id="PS51173">
    <property type="entry name" value="CBM2"/>
    <property type="match status" value="1"/>
</dbReference>
<dbReference type="InterPro" id="IPR001919">
    <property type="entry name" value="CBD2"/>
</dbReference>
<protein>
    <recommendedName>
        <fullName evidence="10">Beta-xylanase</fullName>
        <ecNumber evidence="10">3.2.1.8</ecNumber>
    </recommendedName>
</protein>
<dbReference type="EC" id="3.2.1.8" evidence="10"/>
<evidence type="ECO:0000256" key="5">
    <source>
        <dbReference type="ARBA" id="ARBA00022801"/>
    </source>
</evidence>
<keyword evidence="3" id="KW-0858">Xylan degradation</keyword>
<dbReference type="PANTHER" id="PTHR31490:SF88">
    <property type="entry name" value="BETA-XYLANASE"/>
    <property type="match status" value="1"/>
</dbReference>
<dbReference type="GO" id="GO:0031176">
    <property type="term" value="F:endo-1,4-beta-xylanase activity"/>
    <property type="evidence" value="ECO:0007669"/>
    <property type="project" value="UniProtKB-EC"/>
</dbReference>
<dbReference type="SMART" id="SM00637">
    <property type="entry name" value="CBD_II"/>
    <property type="match status" value="1"/>
</dbReference>
<comment type="caution">
    <text evidence="14">The sequence shown here is derived from an EMBL/GenBank/DDBJ whole genome shotgun (WGS) entry which is preliminary data.</text>
</comment>
<dbReference type="Proteomes" id="UP000653480">
    <property type="component" value="Unassembled WGS sequence"/>
</dbReference>
<dbReference type="EMBL" id="BMMN01000012">
    <property type="protein sequence ID" value="GGO23918.1"/>
    <property type="molecule type" value="Genomic_DNA"/>
</dbReference>
<dbReference type="Gene3D" id="3.20.20.80">
    <property type="entry name" value="Glycosidases"/>
    <property type="match status" value="1"/>
</dbReference>
<dbReference type="InterPro" id="IPR044846">
    <property type="entry name" value="GH10"/>
</dbReference>
<evidence type="ECO:0000256" key="2">
    <source>
        <dbReference type="ARBA" id="ARBA00007495"/>
    </source>
</evidence>
<keyword evidence="7 10" id="KW-0326">Glycosidase</keyword>
<dbReference type="InterPro" id="IPR031158">
    <property type="entry name" value="GH10_AS"/>
</dbReference>
<feature type="domain" description="GH10" evidence="13">
    <location>
        <begin position="41"/>
        <end position="340"/>
    </location>
</feature>
<evidence type="ECO:0000313" key="14">
    <source>
        <dbReference type="EMBL" id="GGO23918.1"/>
    </source>
</evidence>
<evidence type="ECO:0000256" key="1">
    <source>
        <dbReference type="ARBA" id="ARBA00000681"/>
    </source>
</evidence>
<dbReference type="InterPro" id="IPR008965">
    <property type="entry name" value="CBM2/CBM3_carb-bd_dom_sf"/>
</dbReference>
<evidence type="ECO:0000259" key="13">
    <source>
        <dbReference type="PROSITE" id="PS51760"/>
    </source>
</evidence>
<evidence type="ECO:0000256" key="7">
    <source>
        <dbReference type="ARBA" id="ARBA00023295"/>
    </source>
</evidence>
<evidence type="ECO:0000259" key="12">
    <source>
        <dbReference type="PROSITE" id="PS51173"/>
    </source>
</evidence>
<keyword evidence="5 10" id="KW-0378">Hydrolase</keyword>
<dbReference type="SUPFAM" id="SSF49384">
    <property type="entry name" value="Carbohydrate-binding domain"/>
    <property type="match status" value="1"/>
</dbReference>
<keyword evidence="6 10" id="KW-0119">Carbohydrate metabolism</keyword>
<feature type="compositionally biased region" description="Pro residues" evidence="11">
    <location>
        <begin position="349"/>
        <end position="375"/>
    </location>
</feature>
<dbReference type="SUPFAM" id="SSF51445">
    <property type="entry name" value="(Trans)glycosidases"/>
    <property type="match status" value="1"/>
</dbReference>
<feature type="active site" description="Nucleophile" evidence="9">
    <location>
        <position position="277"/>
    </location>
</feature>
<dbReference type="PROSITE" id="PS00591">
    <property type="entry name" value="GH10_1"/>
    <property type="match status" value="1"/>
</dbReference>
<keyword evidence="15" id="KW-1185">Reference proteome</keyword>
<evidence type="ECO:0000256" key="3">
    <source>
        <dbReference type="ARBA" id="ARBA00022651"/>
    </source>
</evidence>
<comment type="catalytic activity">
    <reaction evidence="1 10">
        <text>Endohydrolysis of (1-&gt;4)-beta-D-xylosidic linkages in xylans.</text>
        <dbReference type="EC" id="3.2.1.8"/>
    </reaction>
</comment>
<dbReference type="InterPro" id="IPR017853">
    <property type="entry name" value="GH"/>
</dbReference>
<name>A0A8H9LC99_9ACTN</name>
<dbReference type="GO" id="GO:0030247">
    <property type="term" value="F:polysaccharide binding"/>
    <property type="evidence" value="ECO:0007669"/>
    <property type="project" value="UniProtKB-UniRule"/>
</dbReference>
<dbReference type="InterPro" id="IPR001000">
    <property type="entry name" value="GH10_dom"/>
</dbReference>
<dbReference type="AlphaFoldDB" id="A0A8H9LC99"/>
<dbReference type="SMART" id="SM00633">
    <property type="entry name" value="Glyco_10"/>
    <property type="match status" value="1"/>
</dbReference>
<evidence type="ECO:0000256" key="11">
    <source>
        <dbReference type="SAM" id="MobiDB-lite"/>
    </source>
</evidence>
<comment type="similarity">
    <text evidence="2 10">Belongs to the glycosyl hydrolase 10 (cellulase F) family.</text>
</comment>
<evidence type="ECO:0000256" key="8">
    <source>
        <dbReference type="ARBA" id="ARBA00023326"/>
    </source>
</evidence>
<evidence type="ECO:0000256" key="6">
    <source>
        <dbReference type="ARBA" id="ARBA00023277"/>
    </source>
</evidence>
<dbReference type="PANTHER" id="PTHR31490">
    <property type="entry name" value="GLYCOSYL HYDROLASE"/>
    <property type="match status" value="1"/>
</dbReference>
<dbReference type="PROSITE" id="PS51760">
    <property type="entry name" value="GH10_2"/>
    <property type="match status" value="1"/>
</dbReference>
<reference evidence="14" key="1">
    <citation type="journal article" date="2014" name="Int. J. Syst. Evol. Microbiol.">
        <title>Complete genome sequence of Corynebacterium casei LMG S-19264T (=DSM 44701T), isolated from a smear-ripened cheese.</title>
        <authorList>
            <consortium name="US DOE Joint Genome Institute (JGI-PGF)"/>
            <person name="Walter F."/>
            <person name="Albersmeier A."/>
            <person name="Kalinowski J."/>
            <person name="Ruckert C."/>
        </authorList>
    </citation>
    <scope>NUCLEOTIDE SEQUENCE</scope>
    <source>
        <strain evidence="14">CGMCC 4.7138</strain>
    </source>
</reference>